<evidence type="ECO:0000313" key="2">
    <source>
        <dbReference type="Proteomes" id="UP000504606"/>
    </source>
</evidence>
<feature type="chain" id="PRO_5026818776" evidence="1">
    <location>
        <begin position="17"/>
        <end position="153"/>
    </location>
</feature>
<dbReference type="Proteomes" id="UP000504606">
    <property type="component" value="Unplaced"/>
</dbReference>
<sequence length="153" mass="16837">MIAALVIVALVASAQAYPGSDPLEQMLSVQYENNNNNLLTNFGNSATCLVAKIFEVKDAIDEAKKDLPLLLNIPPLLLANLAKCQPTDDWLDCRMQAIRDTWEGTQKDRDQLAAGGAKILKAVQDILVCFQDDKVQARNGAIRIQTFPARIEQ</sequence>
<dbReference type="AlphaFoldDB" id="A0A6J1SFZ1"/>
<keyword evidence="1" id="KW-0732">Signal</keyword>
<dbReference type="GeneID" id="113206380"/>
<protein>
    <submittedName>
        <fullName evidence="3">Uncharacterized protein LOC113206380</fullName>
    </submittedName>
</protein>
<keyword evidence="2" id="KW-1185">Reference proteome</keyword>
<proteinExistence type="predicted"/>
<feature type="signal peptide" evidence="1">
    <location>
        <begin position="1"/>
        <end position="16"/>
    </location>
</feature>
<accession>A0A6J1SFZ1</accession>
<evidence type="ECO:0000256" key="1">
    <source>
        <dbReference type="SAM" id="SignalP"/>
    </source>
</evidence>
<gene>
    <name evidence="3" type="primary">LOC113206380</name>
</gene>
<reference evidence="3" key="1">
    <citation type="submission" date="2025-08" db="UniProtKB">
        <authorList>
            <consortium name="RefSeq"/>
        </authorList>
    </citation>
    <scope>IDENTIFICATION</scope>
    <source>
        <tissue evidence="3">Whole organism</tissue>
    </source>
</reference>
<evidence type="ECO:0000313" key="3">
    <source>
        <dbReference type="RefSeq" id="XP_026278225.1"/>
    </source>
</evidence>
<name>A0A6J1SFZ1_FRAOC</name>
<organism evidence="2 3">
    <name type="scientific">Frankliniella occidentalis</name>
    <name type="common">Western flower thrips</name>
    <name type="synonym">Euthrips occidentalis</name>
    <dbReference type="NCBI Taxonomy" id="133901"/>
    <lineage>
        <taxon>Eukaryota</taxon>
        <taxon>Metazoa</taxon>
        <taxon>Ecdysozoa</taxon>
        <taxon>Arthropoda</taxon>
        <taxon>Hexapoda</taxon>
        <taxon>Insecta</taxon>
        <taxon>Pterygota</taxon>
        <taxon>Neoptera</taxon>
        <taxon>Paraneoptera</taxon>
        <taxon>Thysanoptera</taxon>
        <taxon>Terebrantia</taxon>
        <taxon>Thripoidea</taxon>
        <taxon>Thripidae</taxon>
        <taxon>Frankliniella</taxon>
    </lineage>
</organism>
<dbReference type="KEGG" id="foc:113206380"/>
<dbReference type="RefSeq" id="XP_026278225.1">
    <property type="nucleotide sequence ID" value="XM_026422440.2"/>
</dbReference>